<evidence type="ECO:0000313" key="3">
    <source>
        <dbReference type="Proteomes" id="UP000198305"/>
    </source>
</evidence>
<organism evidence="2 3">
    <name type="scientific">Methylobacillus rhizosphaerae</name>
    <dbReference type="NCBI Taxonomy" id="551994"/>
    <lineage>
        <taxon>Bacteria</taxon>
        <taxon>Pseudomonadati</taxon>
        <taxon>Pseudomonadota</taxon>
        <taxon>Betaproteobacteria</taxon>
        <taxon>Nitrosomonadales</taxon>
        <taxon>Methylophilaceae</taxon>
        <taxon>Methylobacillus</taxon>
    </lineage>
</organism>
<dbReference type="AlphaFoldDB" id="A0A238XYS6"/>
<evidence type="ECO:0000313" key="2">
    <source>
        <dbReference type="EMBL" id="SNR63169.1"/>
    </source>
</evidence>
<dbReference type="OrthoDB" id="8539161at2"/>
<dbReference type="Proteomes" id="UP000198305">
    <property type="component" value="Unassembled WGS sequence"/>
</dbReference>
<keyword evidence="1" id="KW-0732">Signal</keyword>
<proteinExistence type="predicted"/>
<name>A0A238XYS6_9PROT</name>
<feature type="chain" id="PRO_5013212267" evidence="1">
    <location>
        <begin position="20"/>
        <end position="116"/>
    </location>
</feature>
<sequence length="116" mass="12783">MKKTIAVVSLALISSWGIAAQAEDHHALFDNQQLAAANISPARLATDARVSETSAVIGHKEVVQARNNRPHSRHHFNVNRIDTSGVSADRNAGKRFVYVTHPKHHFKVKRYVGGVK</sequence>
<dbReference type="EMBL" id="FZOA01000001">
    <property type="protein sequence ID" value="SNR63169.1"/>
    <property type="molecule type" value="Genomic_DNA"/>
</dbReference>
<accession>A0A238XYS6</accession>
<dbReference type="RefSeq" id="WP_089374405.1">
    <property type="nucleotide sequence ID" value="NZ_FZOA01000001.1"/>
</dbReference>
<evidence type="ECO:0000256" key="1">
    <source>
        <dbReference type="SAM" id="SignalP"/>
    </source>
</evidence>
<keyword evidence="3" id="KW-1185">Reference proteome</keyword>
<reference evidence="3" key="1">
    <citation type="submission" date="2017-06" db="EMBL/GenBank/DDBJ databases">
        <authorList>
            <person name="Varghese N."/>
            <person name="Submissions S."/>
        </authorList>
    </citation>
    <scope>NUCLEOTIDE SEQUENCE [LARGE SCALE GENOMIC DNA]</scope>
    <source>
        <strain evidence="3">Ca-68</strain>
    </source>
</reference>
<gene>
    <name evidence="2" type="ORF">SAMN05192560_0252</name>
</gene>
<feature type="signal peptide" evidence="1">
    <location>
        <begin position="1"/>
        <end position="19"/>
    </location>
</feature>
<protein>
    <submittedName>
        <fullName evidence="2">Uncharacterized protein</fullName>
    </submittedName>
</protein>